<dbReference type="Proteomes" id="UP001314796">
    <property type="component" value="Unassembled WGS sequence"/>
</dbReference>
<comment type="caution">
    <text evidence="4">The sequence shown here is derived from an EMBL/GenBank/DDBJ whole genome shotgun (WGS) entry which is preliminary data.</text>
</comment>
<feature type="domain" description="N-acetyltransferase" evidence="3">
    <location>
        <begin position="15"/>
        <end position="176"/>
    </location>
</feature>
<dbReference type="CDD" id="cd04301">
    <property type="entry name" value="NAT_SF"/>
    <property type="match status" value="1"/>
</dbReference>
<protein>
    <submittedName>
        <fullName evidence="4">N-acetylglutamate synthase-like GNAT family acetyltransferase</fullName>
    </submittedName>
</protein>
<dbReference type="InterPro" id="IPR000182">
    <property type="entry name" value="GNAT_dom"/>
</dbReference>
<dbReference type="Gene3D" id="3.40.630.30">
    <property type="match status" value="1"/>
</dbReference>
<keyword evidence="1" id="KW-0808">Transferase</keyword>
<reference evidence="4 5" key="1">
    <citation type="submission" date="2021-01" db="EMBL/GenBank/DDBJ databases">
        <title>Genomic Encyclopedia of Type Strains, Phase IV (KMG-IV): sequencing the most valuable type-strain genomes for metagenomic binning, comparative biology and taxonomic classification.</title>
        <authorList>
            <person name="Goeker M."/>
        </authorList>
    </citation>
    <scope>NUCLEOTIDE SEQUENCE [LARGE SCALE GENOMIC DNA]</scope>
    <source>
        <strain evidence="4 5">DSM 25890</strain>
    </source>
</reference>
<dbReference type="EMBL" id="JAFBEE010000001">
    <property type="protein sequence ID" value="MBM7613812.1"/>
    <property type="molecule type" value="Genomic_DNA"/>
</dbReference>
<dbReference type="Pfam" id="PF00583">
    <property type="entry name" value="Acetyltransf_1"/>
    <property type="match status" value="1"/>
</dbReference>
<proteinExistence type="predicted"/>
<dbReference type="RefSeq" id="WP_204400077.1">
    <property type="nucleotide sequence ID" value="NZ_JAFBEE010000001.1"/>
</dbReference>
<dbReference type="PANTHER" id="PTHR43420">
    <property type="entry name" value="ACETYLTRANSFERASE"/>
    <property type="match status" value="1"/>
</dbReference>
<name>A0ABS2NLM2_9FIRM</name>
<dbReference type="PROSITE" id="PS51186">
    <property type="entry name" value="GNAT"/>
    <property type="match status" value="1"/>
</dbReference>
<keyword evidence="5" id="KW-1185">Reference proteome</keyword>
<evidence type="ECO:0000256" key="2">
    <source>
        <dbReference type="ARBA" id="ARBA00023315"/>
    </source>
</evidence>
<evidence type="ECO:0000313" key="4">
    <source>
        <dbReference type="EMBL" id="MBM7613812.1"/>
    </source>
</evidence>
<gene>
    <name evidence="4" type="ORF">JOC73_000320</name>
</gene>
<evidence type="ECO:0000259" key="3">
    <source>
        <dbReference type="PROSITE" id="PS51186"/>
    </source>
</evidence>
<keyword evidence="2" id="KW-0012">Acyltransferase</keyword>
<accession>A0ABS2NLM2</accession>
<evidence type="ECO:0000313" key="5">
    <source>
        <dbReference type="Proteomes" id="UP001314796"/>
    </source>
</evidence>
<dbReference type="SUPFAM" id="SSF55729">
    <property type="entry name" value="Acyl-CoA N-acyltransferases (Nat)"/>
    <property type="match status" value="1"/>
</dbReference>
<organism evidence="4 5">
    <name type="scientific">Alkaliphilus hydrothermalis</name>
    <dbReference type="NCBI Taxonomy" id="1482730"/>
    <lineage>
        <taxon>Bacteria</taxon>
        <taxon>Bacillati</taxon>
        <taxon>Bacillota</taxon>
        <taxon>Clostridia</taxon>
        <taxon>Peptostreptococcales</taxon>
        <taxon>Natronincolaceae</taxon>
        <taxon>Alkaliphilus</taxon>
    </lineage>
</organism>
<dbReference type="InterPro" id="IPR050680">
    <property type="entry name" value="YpeA/RimI_acetyltransf"/>
</dbReference>
<sequence length="179" mass="20774">MKEIIYRLMRIEECDKIREIDPTHYIKNAWRLVDGERKLVEIDYLDNDWPDGYDYYRNKLEETILSEGVAFGAFESNGRMIAFATLDHDFFGERAKHLLLDSMFVSRECRGKGIGKSLFKMCAEQAKEWGADKLYMCAGSAEDTIAFYSSLGCTEAEEINEALFEEDPRDMQLEYKLNG</sequence>
<evidence type="ECO:0000256" key="1">
    <source>
        <dbReference type="ARBA" id="ARBA00022679"/>
    </source>
</evidence>
<dbReference type="InterPro" id="IPR016181">
    <property type="entry name" value="Acyl_CoA_acyltransferase"/>
</dbReference>